<dbReference type="SUPFAM" id="SSF52777">
    <property type="entry name" value="CoA-dependent acyltransferases"/>
    <property type="match status" value="2"/>
</dbReference>
<accession>A0ABV6PEH3</accession>
<comment type="caution">
    <text evidence="3">The sequence shown here is derived from an EMBL/GenBank/DDBJ whole genome shotgun (WGS) entry which is preliminary data.</text>
</comment>
<dbReference type="PANTHER" id="PTHR45398:SF1">
    <property type="entry name" value="ENZYME, PUTATIVE (JCVI)-RELATED"/>
    <property type="match status" value="1"/>
</dbReference>
<proteinExistence type="predicted"/>
<dbReference type="Proteomes" id="UP001589943">
    <property type="component" value="Unassembled WGS sequence"/>
</dbReference>
<evidence type="ECO:0000259" key="1">
    <source>
        <dbReference type="Pfam" id="PF00668"/>
    </source>
</evidence>
<keyword evidence="4" id="KW-1185">Reference proteome</keyword>
<name>A0ABV6PEH3_9SPHN</name>
<dbReference type="InterPro" id="IPR023213">
    <property type="entry name" value="CAT-like_dom_sf"/>
</dbReference>
<dbReference type="PANTHER" id="PTHR45398">
    <property type="match status" value="1"/>
</dbReference>
<feature type="domain" description="Thioesterase" evidence="2">
    <location>
        <begin position="556"/>
        <end position="615"/>
    </location>
</feature>
<dbReference type="InterPro" id="IPR001031">
    <property type="entry name" value="Thioesterase"/>
</dbReference>
<reference evidence="3 4" key="1">
    <citation type="submission" date="2024-09" db="EMBL/GenBank/DDBJ databases">
        <authorList>
            <person name="Sun Q."/>
            <person name="Mori K."/>
        </authorList>
    </citation>
    <scope>NUCLEOTIDE SEQUENCE [LARGE SCALE GENOMIC DNA]</scope>
    <source>
        <strain evidence="3 4">NCAIM B.02537</strain>
    </source>
</reference>
<dbReference type="EMBL" id="JBHLTL010000001">
    <property type="protein sequence ID" value="MFC0588229.1"/>
    <property type="molecule type" value="Genomic_DNA"/>
</dbReference>
<protein>
    <submittedName>
        <fullName evidence="3">Condensation domain-containing protein</fullName>
    </submittedName>
</protein>
<dbReference type="Gene3D" id="3.30.559.10">
    <property type="entry name" value="Chloramphenicol acetyltransferase-like domain"/>
    <property type="match status" value="1"/>
</dbReference>
<dbReference type="Gene3D" id="3.30.559.30">
    <property type="entry name" value="Nonribosomal peptide synthetase, condensation domain"/>
    <property type="match status" value="1"/>
</dbReference>
<sequence length="778" mass="86581">MTWGDRSVAGERLAATNDDVVGRFPATANQHACWHLATGRALGSALHAAFCRRIEGRISDTGAETALQGLVDRHEILRTRFRLMDEGRLVQEVLRRVRIKPVQVDLRHLPEAMRAAELDRLGKAVATEPFQFTDSESPVPLVRVLLVRMAHDLAFMHIVFHQLVIDGWSVELLIDEFGRLAQAHDAGQNAGLEPPELHFGDYANWQQDLLADAAIEAERDYWRGKLADLPYFTVKPDRPNAVRDGKGEIRSILLPSQISEGFEALARLRSHTPFSLSAATAAAALYRLSGRPEVVFGTQLAGREDSGSEAIVGPLLNTVLVRHSVAIDETFFGFADRLRETSLEAMQHGLLPFSEVVRTARGKLHADAIDNYCVNLVVQRCNISSGSVGRKDFGAFRIDSRPGQSTGAQRDLSLFMVSREEGWRISCEAASALYDTATIDRLLAAWLGVIEAVVADPEVNLSDVANPLVPEEPTVATQHAPPTAPAPQPRNKRIEDLRSRITMLQARGTGVPVIALNSSSVLYPVAQAIGTNNPFIDIQFCPSSVRTTLPQRHFSDHARDAVEMIRLARPHGPYALFGLCIFGAVALEAARILREEGEEVPLVILNDTYRPGFREGLGLLDRTLRRWQVSWRTFRDLRQRFNAGEITGAEWIDNYRITRKLRISRVLRRLGLIADTAVRDVLQDHNRWFPEEVLRPSQANFEMKPYPGRVVLFRNTAMREGRLFPRDFGWKGFVSNKFLVVDCPGTHDTMFRSAGAAVIGDVVCRALAEKETELGFGT</sequence>
<dbReference type="SUPFAM" id="SSF53474">
    <property type="entry name" value="alpha/beta-Hydrolases"/>
    <property type="match status" value="1"/>
</dbReference>
<dbReference type="Pfam" id="PF00975">
    <property type="entry name" value="Thioesterase"/>
    <property type="match status" value="1"/>
</dbReference>
<feature type="domain" description="Condensation" evidence="1">
    <location>
        <begin position="24"/>
        <end position="464"/>
    </location>
</feature>
<dbReference type="InterPro" id="IPR029058">
    <property type="entry name" value="AB_hydrolase_fold"/>
</dbReference>
<evidence type="ECO:0000313" key="4">
    <source>
        <dbReference type="Proteomes" id="UP001589943"/>
    </source>
</evidence>
<evidence type="ECO:0000259" key="2">
    <source>
        <dbReference type="Pfam" id="PF00975"/>
    </source>
</evidence>
<dbReference type="Gene3D" id="3.40.50.1820">
    <property type="entry name" value="alpha/beta hydrolase"/>
    <property type="match status" value="1"/>
</dbReference>
<organism evidence="3 4">
    <name type="scientific">Novosphingobium aquiterrae</name>
    <dbReference type="NCBI Taxonomy" id="624388"/>
    <lineage>
        <taxon>Bacteria</taxon>
        <taxon>Pseudomonadati</taxon>
        <taxon>Pseudomonadota</taxon>
        <taxon>Alphaproteobacteria</taxon>
        <taxon>Sphingomonadales</taxon>
        <taxon>Sphingomonadaceae</taxon>
        <taxon>Novosphingobium</taxon>
    </lineage>
</organism>
<gene>
    <name evidence="3" type="ORF">ACFFF7_02255</name>
</gene>
<dbReference type="Pfam" id="PF00668">
    <property type="entry name" value="Condensation"/>
    <property type="match status" value="1"/>
</dbReference>
<dbReference type="RefSeq" id="WP_379479736.1">
    <property type="nucleotide sequence ID" value="NZ_JBHLTL010000001.1"/>
</dbReference>
<dbReference type="InterPro" id="IPR001242">
    <property type="entry name" value="Condensation_dom"/>
</dbReference>
<evidence type="ECO:0000313" key="3">
    <source>
        <dbReference type="EMBL" id="MFC0588229.1"/>
    </source>
</evidence>